<comment type="catalytic activity">
    <reaction evidence="1">
        <text>ATP + protein L-histidine = ADP + protein N-phospho-L-histidine.</text>
        <dbReference type="EC" id="2.7.13.3"/>
    </reaction>
</comment>
<proteinExistence type="predicted"/>
<feature type="transmembrane region" description="Helical" evidence="9">
    <location>
        <begin position="12"/>
        <end position="32"/>
    </location>
</feature>
<evidence type="ECO:0000313" key="12">
    <source>
        <dbReference type="Proteomes" id="UP001500416"/>
    </source>
</evidence>
<dbReference type="RefSeq" id="WP_425542792.1">
    <property type="nucleotide sequence ID" value="NZ_BAAABU010000004.1"/>
</dbReference>
<dbReference type="PROSITE" id="PS50109">
    <property type="entry name" value="HIS_KIN"/>
    <property type="match status" value="1"/>
</dbReference>
<dbReference type="Pfam" id="PF07730">
    <property type="entry name" value="HisKA_3"/>
    <property type="match status" value="1"/>
</dbReference>
<evidence type="ECO:0000256" key="2">
    <source>
        <dbReference type="ARBA" id="ARBA00012438"/>
    </source>
</evidence>
<dbReference type="Pfam" id="PF23539">
    <property type="entry name" value="DUF7134"/>
    <property type="match status" value="1"/>
</dbReference>
<accession>A0ABN0TMS2</accession>
<dbReference type="Proteomes" id="UP001500416">
    <property type="component" value="Unassembled WGS sequence"/>
</dbReference>
<dbReference type="EC" id="2.7.13.3" evidence="2"/>
<dbReference type="InterPro" id="IPR050482">
    <property type="entry name" value="Sensor_HK_TwoCompSys"/>
</dbReference>
<dbReference type="EMBL" id="BAAABU010000004">
    <property type="protein sequence ID" value="GAA0225591.1"/>
    <property type="molecule type" value="Genomic_DNA"/>
</dbReference>
<evidence type="ECO:0000256" key="3">
    <source>
        <dbReference type="ARBA" id="ARBA00022553"/>
    </source>
</evidence>
<reference evidence="11 12" key="1">
    <citation type="journal article" date="2019" name="Int. J. Syst. Evol. Microbiol.">
        <title>The Global Catalogue of Microorganisms (GCM) 10K type strain sequencing project: providing services to taxonomists for standard genome sequencing and annotation.</title>
        <authorList>
            <consortium name="The Broad Institute Genomics Platform"/>
            <consortium name="The Broad Institute Genome Sequencing Center for Infectious Disease"/>
            <person name="Wu L."/>
            <person name="Ma J."/>
        </authorList>
    </citation>
    <scope>NUCLEOTIDE SEQUENCE [LARGE SCALE GENOMIC DNA]</scope>
    <source>
        <strain evidence="11 12">JCM 3380</strain>
    </source>
</reference>
<evidence type="ECO:0000256" key="8">
    <source>
        <dbReference type="ARBA" id="ARBA00023012"/>
    </source>
</evidence>
<keyword evidence="12" id="KW-1185">Reference proteome</keyword>
<keyword evidence="4" id="KW-0808">Transferase</keyword>
<sequence>MRRLSLWMRAHPVFGDSLIAGLLFVFDLGAMVSYGDVVTPPTLFFVSLLLIVPVAFRRKYPVGSSYTILGGGVIQLLTHGTLETGLAVRPADFALAVALYTMVAFVGRRPALLYAGWLALGTVVWAVARVGGVPEAVFLVFLIVVIFGFSWALGEFVGARRAYQRELEQRLKLLETERDQQARIAVGEERSRIARELHDVVAHAVSVMVVQADGAGYAIKSQPELAEAAVRTIAETGRQALTELRRLLGVLRQEDQSGTQWAPQPGAGDLADLAENLRAAGLPVRLETSGDLADLPAGLGLGLYRIVQEALTNTLKHAGTGASAVVRVARAGEHVALEVVDDGFGTPHDLVAVSGGNGLIGMRERAGVLGGTLEAGPNPGGGWRVRAVLPVVPS</sequence>
<evidence type="ECO:0000256" key="9">
    <source>
        <dbReference type="SAM" id="Phobius"/>
    </source>
</evidence>
<dbReference type="SUPFAM" id="SSF55874">
    <property type="entry name" value="ATPase domain of HSP90 chaperone/DNA topoisomerase II/histidine kinase"/>
    <property type="match status" value="1"/>
</dbReference>
<dbReference type="InterPro" id="IPR055558">
    <property type="entry name" value="DUF7134"/>
</dbReference>
<evidence type="ECO:0000259" key="10">
    <source>
        <dbReference type="PROSITE" id="PS50109"/>
    </source>
</evidence>
<keyword evidence="9" id="KW-1133">Transmembrane helix</keyword>
<dbReference type="CDD" id="cd16917">
    <property type="entry name" value="HATPase_UhpB-NarQ-NarX-like"/>
    <property type="match status" value="1"/>
</dbReference>
<evidence type="ECO:0000256" key="6">
    <source>
        <dbReference type="ARBA" id="ARBA00022777"/>
    </source>
</evidence>
<feature type="transmembrane region" description="Helical" evidence="9">
    <location>
        <begin position="38"/>
        <end position="56"/>
    </location>
</feature>
<comment type="caution">
    <text evidence="11">The sequence shown here is derived from an EMBL/GenBank/DDBJ whole genome shotgun (WGS) entry which is preliminary data.</text>
</comment>
<dbReference type="PANTHER" id="PTHR24421">
    <property type="entry name" value="NITRATE/NITRITE SENSOR PROTEIN NARX-RELATED"/>
    <property type="match status" value="1"/>
</dbReference>
<dbReference type="InterPro" id="IPR036890">
    <property type="entry name" value="HATPase_C_sf"/>
</dbReference>
<keyword evidence="7" id="KW-0067">ATP-binding</keyword>
<keyword evidence="9" id="KW-0812">Transmembrane</keyword>
<evidence type="ECO:0000256" key="7">
    <source>
        <dbReference type="ARBA" id="ARBA00022840"/>
    </source>
</evidence>
<keyword evidence="5" id="KW-0547">Nucleotide-binding</keyword>
<dbReference type="Gene3D" id="1.20.5.1930">
    <property type="match status" value="1"/>
</dbReference>
<dbReference type="GO" id="GO:0016301">
    <property type="term" value="F:kinase activity"/>
    <property type="evidence" value="ECO:0007669"/>
    <property type="project" value="UniProtKB-KW"/>
</dbReference>
<keyword evidence="6 11" id="KW-0418">Kinase</keyword>
<evidence type="ECO:0000256" key="5">
    <source>
        <dbReference type="ARBA" id="ARBA00022741"/>
    </source>
</evidence>
<name>A0ABN0TMS2_9PSEU</name>
<feature type="domain" description="Histidine kinase" evidence="10">
    <location>
        <begin position="303"/>
        <end position="393"/>
    </location>
</feature>
<dbReference type="InterPro" id="IPR005467">
    <property type="entry name" value="His_kinase_dom"/>
</dbReference>
<keyword evidence="9" id="KW-0472">Membrane</keyword>
<evidence type="ECO:0000256" key="1">
    <source>
        <dbReference type="ARBA" id="ARBA00000085"/>
    </source>
</evidence>
<dbReference type="InterPro" id="IPR011712">
    <property type="entry name" value="Sig_transdc_His_kin_sub3_dim/P"/>
</dbReference>
<feature type="transmembrane region" description="Helical" evidence="9">
    <location>
        <begin position="136"/>
        <end position="157"/>
    </location>
</feature>
<keyword evidence="8" id="KW-0902">Two-component regulatory system</keyword>
<evidence type="ECO:0000313" key="11">
    <source>
        <dbReference type="EMBL" id="GAA0225591.1"/>
    </source>
</evidence>
<dbReference type="Gene3D" id="3.30.565.10">
    <property type="entry name" value="Histidine kinase-like ATPase, C-terminal domain"/>
    <property type="match status" value="1"/>
</dbReference>
<protein>
    <recommendedName>
        <fullName evidence="2">histidine kinase</fullName>
        <ecNumber evidence="2">2.7.13.3</ecNumber>
    </recommendedName>
</protein>
<dbReference type="Pfam" id="PF02518">
    <property type="entry name" value="HATPase_c"/>
    <property type="match status" value="1"/>
</dbReference>
<organism evidence="11 12">
    <name type="scientific">Saccharothrix mutabilis subsp. mutabilis</name>
    <dbReference type="NCBI Taxonomy" id="66855"/>
    <lineage>
        <taxon>Bacteria</taxon>
        <taxon>Bacillati</taxon>
        <taxon>Actinomycetota</taxon>
        <taxon>Actinomycetes</taxon>
        <taxon>Pseudonocardiales</taxon>
        <taxon>Pseudonocardiaceae</taxon>
        <taxon>Saccharothrix</taxon>
    </lineage>
</organism>
<dbReference type="PANTHER" id="PTHR24421:SF10">
    <property type="entry name" value="NITRATE_NITRITE SENSOR PROTEIN NARQ"/>
    <property type="match status" value="1"/>
</dbReference>
<feature type="transmembrane region" description="Helical" evidence="9">
    <location>
        <begin position="111"/>
        <end position="130"/>
    </location>
</feature>
<gene>
    <name evidence="11" type="ORF">GCM10010492_24790</name>
</gene>
<evidence type="ECO:0000256" key="4">
    <source>
        <dbReference type="ARBA" id="ARBA00022679"/>
    </source>
</evidence>
<dbReference type="InterPro" id="IPR003594">
    <property type="entry name" value="HATPase_dom"/>
</dbReference>
<keyword evidence="3" id="KW-0597">Phosphoprotein</keyword>